<dbReference type="Proteomes" id="UP000466307">
    <property type="component" value="Unassembled WGS sequence"/>
</dbReference>
<organism evidence="2 3">
    <name type="scientific">Gordonia desulfuricans</name>
    <dbReference type="NCBI Taxonomy" id="89051"/>
    <lineage>
        <taxon>Bacteria</taxon>
        <taxon>Bacillati</taxon>
        <taxon>Actinomycetota</taxon>
        <taxon>Actinomycetes</taxon>
        <taxon>Mycobacteriales</taxon>
        <taxon>Gordoniaceae</taxon>
        <taxon>Gordonia</taxon>
    </lineage>
</organism>
<sequence>MSGAAVAGIVVGAVLVIGVLAVVGGIVAYGLATRPDRFAVREMRLADVDRYIEKTASFAIVLECTTPLSRGEVWSRLTQVRYLSSLPLLAGPTWTDAADRSEPVVGAGRTMSGTILSVAQRVIGVIPGERLTLAGTGISVPWAIADFAGRFTIVDGPRPRTVTVRWEIAGSPRWVGWLPWRWCVPIARPVLAFVLRHILRLKPFRRPTDHPGVPGGRRGNSDFG</sequence>
<keyword evidence="3" id="KW-1185">Reference proteome</keyword>
<name>A0A7K3LPW9_9ACTN</name>
<evidence type="ECO:0000313" key="3">
    <source>
        <dbReference type="Proteomes" id="UP000466307"/>
    </source>
</evidence>
<proteinExistence type="predicted"/>
<protein>
    <recommendedName>
        <fullName evidence="4">SRPBCC family protein</fullName>
    </recommendedName>
</protein>
<reference evidence="2 3" key="1">
    <citation type="submission" date="2020-01" db="EMBL/GenBank/DDBJ databases">
        <title>Investigation of new actinobacteria for the biodesulphurisation of diesel fuel.</title>
        <authorList>
            <person name="Athi Narayanan S.M."/>
        </authorList>
    </citation>
    <scope>NUCLEOTIDE SEQUENCE [LARGE SCALE GENOMIC DNA]</scope>
    <source>
        <strain evidence="2 3">213E</strain>
    </source>
</reference>
<comment type="caution">
    <text evidence="2">The sequence shown here is derived from an EMBL/GenBank/DDBJ whole genome shotgun (WGS) entry which is preliminary data.</text>
</comment>
<evidence type="ECO:0000313" key="2">
    <source>
        <dbReference type="EMBL" id="NDK90302.1"/>
    </source>
</evidence>
<gene>
    <name evidence="2" type="ORF">GYA93_12015</name>
</gene>
<evidence type="ECO:0008006" key="4">
    <source>
        <dbReference type="Google" id="ProtNLM"/>
    </source>
</evidence>
<feature type="transmembrane region" description="Helical" evidence="1">
    <location>
        <begin position="6"/>
        <end position="32"/>
    </location>
</feature>
<accession>A0A7K3LPW9</accession>
<keyword evidence="1" id="KW-1133">Transmembrane helix</keyword>
<dbReference type="EMBL" id="JAADZU010000035">
    <property type="protein sequence ID" value="NDK90302.1"/>
    <property type="molecule type" value="Genomic_DNA"/>
</dbReference>
<dbReference type="AlphaFoldDB" id="A0A7K3LPW9"/>
<keyword evidence="1" id="KW-0812">Transmembrane</keyword>
<keyword evidence="1" id="KW-0472">Membrane</keyword>
<evidence type="ECO:0000256" key="1">
    <source>
        <dbReference type="SAM" id="Phobius"/>
    </source>
</evidence>